<evidence type="ECO:0000313" key="3">
    <source>
        <dbReference type="Proteomes" id="UP000053750"/>
    </source>
</evidence>
<protein>
    <submittedName>
        <fullName evidence="2">Transposase</fullName>
    </submittedName>
</protein>
<dbReference type="Proteomes" id="UP000053750">
    <property type="component" value="Unassembled WGS sequence"/>
</dbReference>
<dbReference type="InterPro" id="IPR012337">
    <property type="entry name" value="RNaseH-like_sf"/>
</dbReference>
<dbReference type="SUPFAM" id="SSF53098">
    <property type="entry name" value="Ribonuclease H-like"/>
    <property type="match status" value="1"/>
</dbReference>
<dbReference type="Pfam" id="PF01609">
    <property type="entry name" value="DDE_Tnp_1"/>
    <property type="match status" value="1"/>
</dbReference>
<dbReference type="GO" id="GO:0003677">
    <property type="term" value="F:DNA binding"/>
    <property type="evidence" value="ECO:0007669"/>
    <property type="project" value="InterPro"/>
</dbReference>
<organism evidence="2 3">
    <name type="scientific">Paenibacillus darwinianus</name>
    <dbReference type="NCBI Taxonomy" id="1380763"/>
    <lineage>
        <taxon>Bacteria</taxon>
        <taxon>Bacillati</taxon>
        <taxon>Bacillota</taxon>
        <taxon>Bacilli</taxon>
        <taxon>Bacillales</taxon>
        <taxon>Paenibacillaceae</taxon>
        <taxon>Paenibacillus</taxon>
    </lineage>
</organism>
<proteinExistence type="predicted"/>
<gene>
    <name evidence="2" type="ORF">BG53_08460</name>
</gene>
<comment type="caution">
    <text evidence="2">The sequence shown here is derived from an EMBL/GenBank/DDBJ whole genome shotgun (WGS) entry which is preliminary data.</text>
</comment>
<accession>A0A9W5RZ85</accession>
<dbReference type="AlphaFoldDB" id="A0A9W5RZ85"/>
<dbReference type="RefSeq" id="WP_223299335.1">
    <property type="nucleotide sequence ID" value="NZ_KK082297.1"/>
</dbReference>
<dbReference type="Gene3D" id="3.90.350.10">
    <property type="entry name" value="Transposase Inhibitor Protein From Tn5, Chain A, domain 1"/>
    <property type="match status" value="1"/>
</dbReference>
<dbReference type="InterPro" id="IPR002559">
    <property type="entry name" value="Transposase_11"/>
</dbReference>
<evidence type="ECO:0000313" key="2">
    <source>
        <dbReference type="EMBL" id="EXX85411.1"/>
    </source>
</evidence>
<dbReference type="EMBL" id="JFHU01000228">
    <property type="protein sequence ID" value="EXX85411.1"/>
    <property type="molecule type" value="Genomic_DNA"/>
</dbReference>
<name>A0A9W5RZ85_9BACL</name>
<dbReference type="GO" id="GO:0006313">
    <property type="term" value="P:DNA transposition"/>
    <property type="evidence" value="ECO:0007669"/>
    <property type="project" value="InterPro"/>
</dbReference>
<dbReference type="GO" id="GO:0004803">
    <property type="term" value="F:transposase activity"/>
    <property type="evidence" value="ECO:0007669"/>
    <property type="project" value="InterPro"/>
</dbReference>
<sequence length="499" mass="57379">MNTLEKPRFRNLDQGECAGAPILRKLWDRFDFSFLLTQSGIFKVRGTPTWIVAFLYMVGLIAQCTSVLQMSKLASRDALLQPLLQQWNLAQHTLSRFLTSKFNWALFGHKRVARLQQDSETALQEGDVVDLDDSVIDHPFGKMLSFLCWLYDSSQKISVWGMNLVVLHAVLRNGLEYPLSYKVWRKPAVKGDGPTKLDLAKEMLLALRQSTKCRLWVAMDRWYLCKDFFNFLTGNRFDWVTKAKRNTALFRKQIHPLTGRERYEPVNPAMLIKEVFTSLSKQGQVGLVGISVPDIYMKMPHFVSNRKGEHIKKYRYTAIAAVVAMRLKEDEEPEAAELEDTDEDKPATYRGAYVLISNRADAADEVLHVYAKRWRIEVFFRRAKQNLGLAKCHSTTEEHHHAHLELLFAADTLLGFAHWEMNKEKTSDGDGCTHGEMVRCLFHTRCQIRSKTRSGTQTISLDIGTEAVRFARLIQLFWPNEIRMFWGESAFSHVLPASA</sequence>
<evidence type="ECO:0000259" key="1">
    <source>
        <dbReference type="Pfam" id="PF01609"/>
    </source>
</evidence>
<keyword evidence="3" id="KW-1185">Reference proteome</keyword>
<reference evidence="2 3" key="1">
    <citation type="submission" date="2014-02" db="EMBL/GenBank/DDBJ databases">
        <title>Genome sequence of Paenibacillus darwinianus reveals adaptive mechanisms for survival in Antarctic soils.</title>
        <authorList>
            <person name="Dsouza M."/>
            <person name="Taylor M.W."/>
            <person name="Turner S.J."/>
            <person name="Aislabie J."/>
        </authorList>
    </citation>
    <scope>NUCLEOTIDE SEQUENCE [LARGE SCALE GENOMIC DNA]</scope>
    <source>
        <strain evidence="2 3">CE1</strain>
    </source>
</reference>
<feature type="domain" description="Transposase IS4-like" evidence="1">
    <location>
        <begin position="127"/>
        <end position="410"/>
    </location>
</feature>